<gene>
    <name evidence="4" type="ORF">Syun_005793</name>
</gene>
<feature type="transmembrane region" description="Helical" evidence="1">
    <location>
        <begin position="190"/>
        <end position="211"/>
    </location>
</feature>
<dbReference type="InterPro" id="IPR029058">
    <property type="entry name" value="AB_hydrolase_fold"/>
</dbReference>
<dbReference type="InterPro" id="IPR055782">
    <property type="entry name" value="DUF7358"/>
</dbReference>
<evidence type="ECO:0000259" key="2">
    <source>
        <dbReference type="Pfam" id="PF01764"/>
    </source>
</evidence>
<keyword evidence="1" id="KW-0472">Membrane</keyword>
<feature type="transmembrane region" description="Helical" evidence="1">
    <location>
        <begin position="141"/>
        <end position="170"/>
    </location>
</feature>
<organism evidence="4 5">
    <name type="scientific">Stephania yunnanensis</name>
    <dbReference type="NCBI Taxonomy" id="152371"/>
    <lineage>
        <taxon>Eukaryota</taxon>
        <taxon>Viridiplantae</taxon>
        <taxon>Streptophyta</taxon>
        <taxon>Embryophyta</taxon>
        <taxon>Tracheophyta</taxon>
        <taxon>Spermatophyta</taxon>
        <taxon>Magnoliopsida</taxon>
        <taxon>Ranunculales</taxon>
        <taxon>Menispermaceae</taxon>
        <taxon>Menispermoideae</taxon>
        <taxon>Cissampelideae</taxon>
        <taxon>Stephania</taxon>
    </lineage>
</organism>
<feature type="transmembrane region" description="Helical" evidence="1">
    <location>
        <begin position="650"/>
        <end position="669"/>
    </location>
</feature>
<dbReference type="Proteomes" id="UP001420932">
    <property type="component" value="Unassembled WGS sequence"/>
</dbReference>
<dbReference type="Pfam" id="PF01764">
    <property type="entry name" value="Lipase_3"/>
    <property type="match status" value="1"/>
</dbReference>
<protein>
    <recommendedName>
        <fullName evidence="6">Fungal lipase-like domain-containing protein</fullName>
    </recommendedName>
</protein>
<dbReference type="CDD" id="cd00519">
    <property type="entry name" value="Lipase_3"/>
    <property type="match status" value="1"/>
</dbReference>
<dbReference type="Pfam" id="PF24057">
    <property type="entry name" value="DUF7358"/>
    <property type="match status" value="1"/>
</dbReference>
<keyword evidence="1" id="KW-0812">Transmembrane</keyword>
<sequence>MSELLLPFRHFDHPNHRSRLRPNLRKIKSALSSPNFTNCLVFDKSMWSSKLKSLRWATVVLGILNLGSVGLGATLVVSASSGCGGGVLTGFVFVSAVSAVRIMSMMGLGFAQEATATTILNSPKDSATAIRHERRMKYKRWLWWTRFGVIITVLQFLGAMYLVFVMLKYLSHDGKSNGCFSGPNMIGDGWKNLLVIFVILIWILVIGQCLIGSDVLKWRSFYATHDNAWKTHYQEVFDHGIREFLCCLGRVKYLSALEEDEINSVARLLGDLVAYRASGTGHLELLAGLALLQRHKHSKNSDEDLTEAPESLIQEAVIFHPFAEAAYTGPLLDFGRNPILFPCAWLYRQGVLTPWARHRRPILQGDNWWRGHAAAFLKYAKVSPEALLRGRVCQAKCEAAYFVVVLHHLKSVVIAVRGTETPEDLITDGLCRECTLSSEDLDGLISSDNVHPNVRQSIISSFPHYGHSGIVEAARELFMQIDGSPCDNDSSQDATGFLSSLLGDGCECHGYNVRIVGHSLGGAIGSLLGIRLYRRYPNLHVYAYGPLPCVDSVVAEACSSFVTSIVYNDEFSARLSVNSITRLRAAAITALSQDSTADSAMIWRLAQRVLQISKFYWNKEDGRPAPRLQSGAETTEGACDQRYGKKNYKYALIGGVFLCVHVVFCVVNMPNYRHGCRVMNKNIKFTSDVSIEIESVSNQRSSAFTAGDDEQHQSFPSTVVVDIVNPSHNPDTSIILSEPCFDVKADVIVSSCEDPVSEFMDHVPSSSGASAGDPPEMFLPGIVIHIVPEQRSSHSLWKSWRLNDGLGYKAYIAKREDFKDISVSPYMFLDHLPWRVHRAMQKVLETRHFSVQHPDSLVV</sequence>
<dbReference type="EMBL" id="JBBNAF010000003">
    <property type="protein sequence ID" value="KAK9159452.1"/>
    <property type="molecule type" value="Genomic_DNA"/>
</dbReference>
<accession>A0AAP0KX58</accession>
<dbReference type="InterPro" id="IPR002921">
    <property type="entry name" value="Fungal_lipase-type"/>
</dbReference>
<name>A0AAP0KX58_9MAGN</name>
<keyword evidence="5" id="KW-1185">Reference proteome</keyword>
<dbReference type="PANTHER" id="PTHR47030">
    <property type="entry name" value="LIPASE CLASS 3 FAMILY PROTEIN"/>
    <property type="match status" value="1"/>
</dbReference>
<feature type="transmembrane region" description="Helical" evidence="1">
    <location>
        <begin position="79"/>
        <end position="100"/>
    </location>
</feature>
<dbReference type="PANTHER" id="PTHR47030:SF2">
    <property type="entry name" value="LIPASE CLASS 3 FAMILY PROTEIN"/>
    <property type="match status" value="1"/>
</dbReference>
<proteinExistence type="predicted"/>
<feature type="domain" description="Fungal lipase-type" evidence="2">
    <location>
        <begin position="413"/>
        <end position="571"/>
    </location>
</feature>
<evidence type="ECO:0000256" key="1">
    <source>
        <dbReference type="SAM" id="Phobius"/>
    </source>
</evidence>
<dbReference type="SUPFAM" id="SSF53474">
    <property type="entry name" value="alpha/beta-Hydrolases"/>
    <property type="match status" value="1"/>
</dbReference>
<feature type="transmembrane region" description="Helical" evidence="1">
    <location>
        <begin position="54"/>
        <end position="73"/>
    </location>
</feature>
<keyword evidence="1" id="KW-1133">Transmembrane helix</keyword>
<dbReference type="GO" id="GO:0006629">
    <property type="term" value="P:lipid metabolic process"/>
    <property type="evidence" value="ECO:0007669"/>
    <property type="project" value="InterPro"/>
</dbReference>
<comment type="caution">
    <text evidence="4">The sequence shown here is derived from an EMBL/GenBank/DDBJ whole genome shotgun (WGS) entry which is preliminary data.</text>
</comment>
<evidence type="ECO:0000313" key="5">
    <source>
        <dbReference type="Proteomes" id="UP001420932"/>
    </source>
</evidence>
<reference evidence="4 5" key="1">
    <citation type="submission" date="2024-01" db="EMBL/GenBank/DDBJ databases">
        <title>Genome assemblies of Stephania.</title>
        <authorList>
            <person name="Yang L."/>
        </authorList>
    </citation>
    <scope>NUCLEOTIDE SEQUENCE [LARGE SCALE GENOMIC DNA]</scope>
    <source>
        <strain evidence="4">YNDBR</strain>
        <tissue evidence="4">Leaf</tissue>
    </source>
</reference>
<evidence type="ECO:0008006" key="6">
    <source>
        <dbReference type="Google" id="ProtNLM"/>
    </source>
</evidence>
<feature type="domain" description="DUF7358" evidence="3">
    <location>
        <begin position="51"/>
        <end position="275"/>
    </location>
</feature>
<evidence type="ECO:0000313" key="4">
    <source>
        <dbReference type="EMBL" id="KAK9159452.1"/>
    </source>
</evidence>
<evidence type="ECO:0000259" key="3">
    <source>
        <dbReference type="Pfam" id="PF24057"/>
    </source>
</evidence>
<dbReference type="AlphaFoldDB" id="A0AAP0KX58"/>
<dbReference type="Gene3D" id="3.40.50.1820">
    <property type="entry name" value="alpha/beta hydrolase"/>
    <property type="match status" value="1"/>
</dbReference>